<dbReference type="PROSITE" id="PS51257">
    <property type="entry name" value="PROKAR_LIPOPROTEIN"/>
    <property type="match status" value="1"/>
</dbReference>
<dbReference type="PANTHER" id="PTHR10204">
    <property type="entry name" value="NAD P H OXIDOREDUCTASE-RELATED"/>
    <property type="match status" value="1"/>
</dbReference>
<evidence type="ECO:0000313" key="3">
    <source>
        <dbReference type="Proteomes" id="UP000265200"/>
    </source>
</evidence>
<proteinExistence type="predicted"/>
<evidence type="ECO:0000313" key="2">
    <source>
        <dbReference type="Ensembl" id="ENSORLP00015022213.1"/>
    </source>
</evidence>
<reference evidence="2 3" key="2">
    <citation type="submission" date="2017-04" db="EMBL/GenBank/DDBJ databases">
        <title>CpG methylation of centromeres and impact of large insertions on vertebrate speciation.</title>
        <authorList>
            <person name="Ichikawa K."/>
            <person name="Yoshimura J."/>
            <person name="Morishita S."/>
        </authorList>
    </citation>
    <scope>NUCLEOTIDE SEQUENCE</scope>
    <source>
        <strain evidence="2 3">HSOK</strain>
    </source>
</reference>
<keyword evidence="1" id="KW-0560">Oxidoreductase</keyword>
<accession>A0A3P9IQ88</accession>
<reference key="1">
    <citation type="journal article" date="2007" name="Nature">
        <title>The medaka draft genome and insights into vertebrate genome evolution.</title>
        <authorList>
            <person name="Kasahara M."/>
            <person name="Naruse K."/>
            <person name="Sasaki S."/>
            <person name="Nakatani Y."/>
            <person name="Qu W."/>
            <person name="Ahsan B."/>
            <person name="Yamada T."/>
            <person name="Nagayasu Y."/>
            <person name="Doi K."/>
            <person name="Kasai Y."/>
            <person name="Jindo T."/>
            <person name="Kobayashi D."/>
            <person name="Shimada A."/>
            <person name="Toyoda A."/>
            <person name="Kuroki Y."/>
            <person name="Fujiyama A."/>
            <person name="Sasaki T."/>
            <person name="Shimizu A."/>
            <person name="Asakawa S."/>
            <person name="Shimizu N."/>
            <person name="Hashimoto S."/>
            <person name="Yang J."/>
            <person name="Lee Y."/>
            <person name="Matsushima K."/>
            <person name="Sugano S."/>
            <person name="Sakaizumi M."/>
            <person name="Narita T."/>
            <person name="Ohishi K."/>
            <person name="Haga S."/>
            <person name="Ohta F."/>
            <person name="Nomoto H."/>
            <person name="Nogata K."/>
            <person name="Morishita T."/>
            <person name="Endo T."/>
            <person name="Shin-I T."/>
            <person name="Takeda H."/>
            <person name="Morishita S."/>
            <person name="Kohara Y."/>
        </authorList>
    </citation>
    <scope>NUCLEOTIDE SEQUENCE [LARGE SCALE GENOMIC DNA]</scope>
    <source>
        <strain>Hd-rR</strain>
    </source>
</reference>
<sequence length="254" mass="27842">MANKSLLIDAQQSFGSFRAAAKSAAGGLTAQGCRVEVSDLCAINFRVSAPAEDINGDGETRLANLVIFQFHRYWFIVGLNGLFILSVTTDSLESMFRDTGIMGDMNITLWPMLSCTCMASRFCSLRSLGFFLLKLIRACCELLSPVEPFAARRLLLSFLSSFRQWSKAQGRFPSGPKGILLRGSLPVPNPQPPERIKNDSKTVILGMTPSPSSSSVLTPPPHLHLQSPLPLSLVDRTPFSTHTLQHYPCIDQVV</sequence>
<reference evidence="2" key="4">
    <citation type="submission" date="2025-09" db="UniProtKB">
        <authorList>
            <consortium name="Ensembl"/>
        </authorList>
    </citation>
    <scope>IDENTIFICATION</scope>
    <source>
        <strain evidence="2">HSOK</strain>
    </source>
</reference>
<evidence type="ECO:0000256" key="1">
    <source>
        <dbReference type="ARBA" id="ARBA00023002"/>
    </source>
</evidence>
<protein>
    <submittedName>
        <fullName evidence="2">Uncharacterized protein</fullName>
    </submittedName>
</protein>
<dbReference type="GO" id="GO:0016491">
    <property type="term" value="F:oxidoreductase activity"/>
    <property type="evidence" value="ECO:0007669"/>
    <property type="project" value="UniProtKB-KW"/>
</dbReference>
<dbReference type="AlphaFoldDB" id="A0A3P9IQ88"/>
<dbReference type="InterPro" id="IPR051545">
    <property type="entry name" value="NAD(P)H_dehydrogenase_qn"/>
</dbReference>
<reference evidence="2" key="3">
    <citation type="submission" date="2025-08" db="UniProtKB">
        <authorList>
            <consortium name="Ensembl"/>
        </authorList>
    </citation>
    <scope>IDENTIFICATION</scope>
    <source>
        <strain evidence="2">HSOK</strain>
    </source>
</reference>
<dbReference type="Ensembl" id="ENSORLT00015013588.1">
    <property type="protein sequence ID" value="ENSORLP00015022213.1"/>
    <property type="gene ID" value="ENSORLG00015001497.1"/>
</dbReference>
<organism evidence="2 3">
    <name type="scientific">Oryzias latipes</name>
    <name type="common">Japanese rice fish</name>
    <name type="synonym">Japanese killifish</name>
    <dbReference type="NCBI Taxonomy" id="8090"/>
    <lineage>
        <taxon>Eukaryota</taxon>
        <taxon>Metazoa</taxon>
        <taxon>Chordata</taxon>
        <taxon>Craniata</taxon>
        <taxon>Vertebrata</taxon>
        <taxon>Euteleostomi</taxon>
        <taxon>Actinopterygii</taxon>
        <taxon>Neopterygii</taxon>
        <taxon>Teleostei</taxon>
        <taxon>Neoteleostei</taxon>
        <taxon>Acanthomorphata</taxon>
        <taxon>Ovalentaria</taxon>
        <taxon>Atherinomorphae</taxon>
        <taxon>Beloniformes</taxon>
        <taxon>Adrianichthyidae</taxon>
        <taxon>Oryziinae</taxon>
        <taxon>Oryzias</taxon>
    </lineage>
</organism>
<name>A0A3P9IQ88_ORYLA</name>
<dbReference type="PANTHER" id="PTHR10204:SF34">
    <property type="entry name" value="NAD(P)H DEHYDROGENASE [QUINONE] 1 ISOFORM 1"/>
    <property type="match status" value="1"/>
</dbReference>
<dbReference type="Proteomes" id="UP000265200">
    <property type="component" value="Chromosome 11"/>
</dbReference>